<evidence type="ECO:0000313" key="2">
    <source>
        <dbReference type="EMBL" id="RMB02771.1"/>
    </source>
</evidence>
<dbReference type="RefSeq" id="WP_121939768.1">
    <property type="nucleotide sequence ID" value="NZ_REFR01000014.1"/>
</dbReference>
<keyword evidence="1" id="KW-0812">Transmembrane</keyword>
<dbReference type="Proteomes" id="UP000271227">
    <property type="component" value="Unassembled WGS sequence"/>
</dbReference>
<dbReference type="InParanoid" id="A0A3M0BYX1"/>
<sequence>MRLLPAPMPRHPVLRLLVLRLSVLRLLAAVLCLSAPSAAIVTDLSQHRIEIRYSFDGADLILFGTVGDSPVDPLRGDFDVVIVVRGPETPTVVRRKGRVGGIWVNTDSVTFSAAPGYYAVAASRPLADIAAPLTYARSGIGFENLRLAIEGGPSQERMKPDFMEALYRRRTEAGLYRQELDTVTMVGQGLFRTDVRLPANVPVGEFFVDTFIFQQGELKGRNRIDLTVDKEGFERAVFTFANVFPFFYGLAAVMIALMAGWLASFVGRK</sequence>
<dbReference type="OrthoDB" id="9815212at2"/>
<feature type="transmembrane region" description="Helical" evidence="1">
    <location>
        <begin position="246"/>
        <end position="266"/>
    </location>
</feature>
<proteinExistence type="predicted"/>
<gene>
    <name evidence="2" type="ORF">BXY39_3123</name>
</gene>
<dbReference type="EMBL" id="REFR01000014">
    <property type="protein sequence ID" value="RMB02771.1"/>
    <property type="molecule type" value="Genomic_DNA"/>
</dbReference>
<accession>A0A3M0BYX1</accession>
<dbReference type="Pfam" id="PF09608">
    <property type="entry name" value="Alph_Pro_TM"/>
    <property type="match status" value="1"/>
</dbReference>
<evidence type="ECO:0000313" key="3">
    <source>
        <dbReference type="Proteomes" id="UP000271227"/>
    </source>
</evidence>
<dbReference type="AlphaFoldDB" id="A0A3M0BYX1"/>
<name>A0A3M0BYX1_9PROT</name>
<comment type="caution">
    <text evidence="2">The sequence shown here is derived from an EMBL/GenBank/DDBJ whole genome shotgun (WGS) entry which is preliminary data.</text>
</comment>
<keyword evidence="1" id="KW-0472">Membrane</keyword>
<keyword evidence="1" id="KW-1133">Transmembrane helix</keyword>
<keyword evidence="3" id="KW-1185">Reference proteome</keyword>
<dbReference type="InterPro" id="IPR019088">
    <property type="entry name" value="CHP02186-rel_TM"/>
</dbReference>
<reference evidence="2 3" key="1">
    <citation type="submission" date="2018-10" db="EMBL/GenBank/DDBJ databases">
        <title>Genomic Encyclopedia of Archaeal and Bacterial Type Strains, Phase II (KMG-II): from individual species to whole genera.</title>
        <authorList>
            <person name="Goeker M."/>
        </authorList>
    </citation>
    <scope>NUCLEOTIDE SEQUENCE [LARGE SCALE GENOMIC DNA]</scope>
    <source>
        <strain evidence="2 3">DSM 25217</strain>
    </source>
</reference>
<organism evidence="2 3">
    <name type="scientific">Eilatimonas milleporae</name>
    <dbReference type="NCBI Taxonomy" id="911205"/>
    <lineage>
        <taxon>Bacteria</taxon>
        <taxon>Pseudomonadati</taxon>
        <taxon>Pseudomonadota</taxon>
        <taxon>Alphaproteobacteria</taxon>
        <taxon>Kordiimonadales</taxon>
        <taxon>Kordiimonadaceae</taxon>
        <taxon>Eilatimonas</taxon>
    </lineage>
</organism>
<protein>
    <submittedName>
        <fullName evidence="2">Uncharacterized protein (TIGR02186 family)</fullName>
    </submittedName>
</protein>
<evidence type="ECO:0000256" key="1">
    <source>
        <dbReference type="SAM" id="Phobius"/>
    </source>
</evidence>